<feature type="compositionally biased region" description="Basic and acidic residues" evidence="1">
    <location>
        <begin position="370"/>
        <end position="385"/>
    </location>
</feature>
<name>A0A5C5YYY3_9BACT</name>
<sequence>MTNRKLIVISAEGLATAALGCYGSSWNPTPAIDAIAAEGVLWDRLIATRDDPVEVVRQIWANDDASPTWLDAWRANGPVELMSDNLRLNDNRFTRAFDTALFVRREPPTASDPPCEEIEETLLAELFASLLDRIEGESPWSAIWLHTQSLATVWDAPRWLIPDEEQDIDEEEPSEETAYLPDPSAVEASDSTAPPPWIHNQVTPPMLQLASNEHPDAIVSWMRTYGCQVQLFDQMIGLLMDVAEPLGITVVLLGTSGMSLGQNGWIGHRAGPLRSCHHRLPLIIGRGAPIRNGSLTCATDIAKILADMVDSNRAIIDPAQWPKRDDEYVPRVETSSSDGEYAVTTSRWYMVQQNDGKTPLFLKPDDVEDHNDVSRVRPDVIDKLQ</sequence>
<keyword evidence="3" id="KW-1185">Reference proteome</keyword>
<protein>
    <recommendedName>
        <fullName evidence="4">Sulfatase</fullName>
    </recommendedName>
</protein>
<reference evidence="2 3" key="1">
    <citation type="submission" date="2019-02" db="EMBL/GenBank/DDBJ databases">
        <title>Deep-cultivation of Planctomycetes and their phenomic and genomic characterization uncovers novel biology.</title>
        <authorList>
            <person name="Wiegand S."/>
            <person name="Jogler M."/>
            <person name="Boedeker C."/>
            <person name="Pinto D."/>
            <person name="Vollmers J."/>
            <person name="Rivas-Marin E."/>
            <person name="Kohn T."/>
            <person name="Peeters S.H."/>
            <person name="Heuer A."/>
            <person name="Rast P."/>
            <person name="Oberbeckmann S."/>
            <person name="Bunk B."/>
            <person name="Jeske O."/>
            <person name="Meyerdierks A."/>
            <person name="Storesund J.E."/>
            <person name="Kallscheuer N."/>
            <person name="Luecker S."/>
            <person name="Lage O.M."/>
            <person name="Pohl T."/>
            <person name="Merkel B.J."/>
            <person name="Hornburger P."/>
            <person name="Mueller R.-W."/>
            <person name="Bruemmer F."/>
            <person name="Labrenz M."/>
            <person name="Spormann A.M."/>
            <person name="Op Den Camp H."/>
            <person name="Overmann J."/>
            <person name="Amann R."/>
            <person name="Jetten M.S.M."/>
            <person name="Mascher T."/>
            <person name="Medema M.H."/>
            <person name="Devos D.P."/>
            <person name="Kaster A.-K."/>
            <person name="Ovreas L."/>
            <person name="Rohde M."/>
            <person name="Galperin M.Y."/>
            <person name="Jogler C."/>
        </authorList>
    </citation>
    <scope>NUCLEOTIDE SEQUENCE [LARGE SCALE GENOMIC DNA]</scope>
    <source>
        <strain evidence="2 3">CA13</strain>
    </source>
</reference>
<proteinExistence type="predicted"/>
<dbReference type="AlphaFoldDB" id="A0A5C5YYY3"/>
<evidence type="ECO:0000313" key="3">
    <source>
        <dbReference type="Proteomes" id="UP000315010"/>
    </source>
</evidence>
<evidence type="ECO:0000256" key="1">
    <source>
        <dbReference type="SAM" id="MobiDB-lite"/>
    </source>
</evidence>
<accession>A0A5C5YYY3</accession>
<dbReference type="SUPFAM" id="SSF53649">
    <property type="entry name" value="Alkaline phosphatase-like"/>
    <property type="match status" value="1"/>
</dbReference>
<evidence type="ECO:0008006" key="4">
    <source>
        <dbReference type="Google" id="ProtNLM"/>
    </source>
</evidence>
<dbReference type="EMBL" id="SJPJ01000001">
    <property type="protein sequence ID" value="TWT79817.1"/>
    <property type="molecule type" value="Genomic_DNA"/>
</dbReference>
<dbReference type="OrthoDB" id="265007at2"/>
<evidence type="ECO:0000313" key="2">
    <source>
        <dbReference type="EMBL" id="TWT79817.1"/>
    </source>
</evidence>
<gene>
    <name evidence="2" type="ORF">CA13_12240</name>
</gene>
<dbReference type="InterPro" id="IPR017850">
    <property type="entry name" value="Alkaline_phosphatase_core_sf"/>
</dbReference>
<comment type="caution">
    <text evidence="2">The sequence shown here is derived from an EMBL/GenBank/DDBJ whole genome shotgun (WGS) entry which is preliminary data.</text>
</comment>
<dbReference type="Proteomes" id="UP000315010">
    <property type="component" value="Unassembled WGS sequence"/>
</dbReference>
<dbReference type="Gene3D" id="3.40.720.10">
    <property type="entry name" value="Alkaline Phosphatase, subunit A"/>
    <property type="match status" value="2"/>
</dbReference>
<feature type="region of interest" description="Disordered" evidence="1">
    <location>
        <begin position="361"/>
        <end position="385"/>
    </location>
</feature>
<feature type="region of interest" description="Disordered" evidence="1">
    <location>
        <begin position="167"/>
        <end position="193"/>
    </location>
</feature>
<dbReference type="RefSeq" id="WP_146394950.1">
    <property type="nucleotide sequence ID" value="NZ_SJPJ01000001.1"/>
</dbReference>
<organism evidence="2 3">
    <name type="scientific">Novipirellula herctigrandis</name>
    <dbReference type="NCBI Taxonomy" id="2527986"/>
    <lineage>
        <taxon>Bacteria</taxon>
        <taxon>Pseudomonadati</taxon>
        <taxon>Planctomycetota</taxon>
        <taxon>Planctomycetia</taxon>
        <taxon>Pirellulales</taxon>
        <taxon>Pirellulaceae</taxon>
        <taxon>Novipirellula</taxon>
    </lineage>
</organism>